<dbReference type="Pfam" id="PF02275">
    <property type="entry name" value="CBAH"/>
    <property type="match status" value="1"/>
</dbReference>
<dbReference type="PANTHER" id="PTHR35527:SF2">
    <property type="entry name" value="HYDROLASE"/>
    <property type="match status" value="1"/>
</dbReference>
<organism evidence="5 6">
    <name type="scientific">Symbiodinium pilosum</name>
    <name type="common">Dinoflagellate</name>
    <dbReference type="NCBI Taxonomy" id="2952"/>
    <lineage>
        <taxon>Eukaryota</taxon>
        <taxon>Sar</taxon>
        <taxon>Alveolata</taxon>
        <taxon>Dinophyceae</taxon>
        <taxon>Suessiales</taxon>
        <taxon>Symbiodiniaceae</taxon>
        <taxon>Symbiodinium</taxon>
    </lineage>
</organism>
<reference evidence="5" key="1">
    <citation type="submission" date="2021-02" db="EMBL/GenBank/DDBJ databases">
        <authorList>
            <person name="Dougan E. K."/>
            <person name="Rhodes N."/>
            <person name="Thang M."/>
            <person name="Chan C."/>
        </authorList>
    </citation>
    <scope>NUCLEOTIDE SEQUENCE</scope>
</reference>
<dbReference type="InterPro" id="IPR052193">
    <property type="entry name" value="Peptidase_C59"/>
</dbReference>
<feature type="non-terminal residue" evidence="5">
    <location>
        <position position="1"/>
    </location>
</feature>
<dbReference type="EMBL" id="CAJNIZ010025524">
    <property type="protein sequence ID" value="CAE7484779.1"/>
    <property type="molecule type" value="Genomic_DNA"/>
</dbReference>
<dbReference type="Gene3D" id="3.60.60.10">
    <property type="entry name" value="Penicillin V Acylase, Chain A"/>
    <property type="match status" value="1"/>
</dbReference>
<evidence type="ECO:0000256" key="1">
    <source>
        <dbReference type="ARBA" id="ARBA00006625"/>
    </source>
</evidence>
<dbReference type="Proteomes" id="UP000649617">
    <property type="component" value="Unassembled WGS sequence"/>
</dbReference>
<keyword evidence="3" id="KW-0812">Transmembrane</keyword>
<dbReference type="GO" id="GO:0016787">
    <property type="term" value="F:hydrolase activity"/>
    <property type="evidence" value="ECO:0007669"/>
    <property type="project" value="UniProtKB-KW"/>
</dbReference>
<keyword evidence="6" id="KW-1185">Reference proteome</keyword>
<dbReference type="InterPro" id="IPR029055">
    <property type="entry name" value="Ntn_hydrolases_N"/>
</dbReference>
<evidence type="ECO:0000256" key="3">
    <source>
        <dbReference type="SAM" id="Phobius"/>
    </source>
</evidence>
<keyword evidence="2" id="KW-0378">Hydrolase</keyword>
<sequence length="352" mass="38001">VKYGSVVSSINTWLSTASSSFTGQPFSYAQDGGTDGINEAGLGAHLLYLEATEYGPAGSEESVSYTRVVRYLLDTCASVSEAVEAMRAIRVANPHIQASPGSAPLSLGTHVAVEDASGDSAVFEIMSGKLQVYHGRNYTVLTNDPPLPEQIANVRRYKPFTRRTVPPGDIASASRFVRLAYFLNYVPKTMDSMVMTGEMRSIIGTAAAPLGAPADDEPELGVYPTWWTSLTDYTARIYYWGWVMNPNFIWVDMNTLLVSGKLEEGSPTLQLNPRNLSLVGDVLAAFLPLANSVPPLETQLSTTNPMTMLEMPLPQVSACFVLTIAGGAILFFSGGFRAHRDGLPGPYSARLL</sequence>
<proteinExistence type="inferred from homology"/>
<comment type="similarity">
    <text evidence="1">Belongs to the peptidase C59 family.</text>
</comment>
<keyword evidence="3" id="KW-0472">Membrane</keyword>
<evidence type="ECO:0000313" key="5">
    <source>
        <dbReference type="EMBL" id="CAE7484779.1"/>
    </source>
</evidence>
<dbReference type="PANTHER" id="PTHR35527">
    <property type="entry name" value="CHOLOYLGLYCINE HYDROLASE"/>
    <property type="match status" value="1"/>
</dbReference>
<keyword evidence="3" id="KW-1133">Transmembrane helix</keyword>
<evidence type="ECO:0000259" key="4">
    <source>
        <dbReference type="Pfam" id="PF02275"/>
    </source>
</evidence>
<name>A0A812SQD0_SYMPI</name>
<gene>
    <name evidence="5" type="primary">cbh</name>
    <name evidence="5" type="ORF">SPIL2461_LOCUS12419</name>
</gene>
<dbReference type="OrthoDB" id="63199at2759"/>
<evidence type="ECO:0000256" key="2">
    <source>
        <dbReference type="ARBA" id="ARBA00022801"/>
    </source>
</evidence>
<accession>A0A812SQD0</accession>
<dbReference type="InterPro" id="IPR029132">
    <property type="entry name" value="CBAH/NAAA_C"/>
</dbReference>
<dbReference type="SUPFAM" id="SSF56235">
    <property type="entry name" value="N-terminal nucleophile aminohydrolases (Ntn hydrolases)"/>
    <property type="match status" value="1"/>
</dbReference>
<feature type="domain" description="Choloylglycine hydrolase/NAAA C-terminal" evidence="4">
    <location>
        <begin position="34"/>
        <end position="255"/>
    </location>
</feature>
<feature type="transmembrane region" description="Helical" evidence="3">
    <location>
        <begin position="313"/>
        <end position="332"/>
    </location>
</feature>
<dbReference type="AlphaFoldDB" id="A0A812SQD0"/>
<evidence type="ECO:0000313" key="6">
    <source>
        <dbReference type="Proteomes" id="UP000649617"/>
    </source>
</evidence>
<protein>
    <submittedName>
        <fullName evidence="5">Cbh protein</fullName>
    </submittedName>
</protein>
<comment type="caution">
    <text evidence="5">The sequence shown here is derived from an EMBL/GenBank/DDBJ whole genome shotgun (WGS) entry which is preliminary data.</text>
</comment>